<evidence type="ECO:0000256" key="5">
    <source>
        <dbReference type="ARBA" id="ARBA00022764"/>
    </source>
</evidence>
<evidence type="ECO:0000256" key="4">
    <source>
        <dbReference type="ARBA" id="ARBA00022729"/>
    </source>
</evidence>
<evidence type="ECO:0000256" key="7">
    <source>
        <dbReference type="SAM" id="SignalP"/>
    </source>
</evidence>
<dbReference type="SUPFAM" id="SSF49584">
    <property type="entry name" value="Periplasmic chaperone C-domain"/>
    <property type="match status" value="1"/>
</dbReference>
<evidence type="ECO:0000313" key="11">
    <source>
        <dbReference type="Proteomes" id="UP000715095"/>
    </source>
</evidence>
<comment type="similarity">
    <text evidence="2">Belongs to the periplasmic pilus chaperone family.</text>
</comment>
<dbReference type="PRINTS" id="PR00969">
    <property type="entry name" value="CHAPERONPILI"/>
</dbReference>
<keyword evidence="5" id="KW-0574">Periplasm</keyword>
<organism evidence="10 11">
    <name type="scientific">Sutterella massiliensis</name>
    <dbReference type="NCBI Taxonomy" id="1816689"/>
    <lineage>
        <taxon>Bacteria</taxon>
        <taxon>Pseudomonadati</taxon>
        <taxon>Pseudomonadota</taxon>
        <taxon>Betaproteobacteria</taxon>
        <taxon>Burkholderiales</taxon>
        <taxon>Sutterellaceae</taxon>
        <taxon>Sutterella</taxon>
    </lineage>
</organism>
<evidence type="ECO:0000313" key="10">
    <source>
        <dbReference type="EMBL" id="MBM6703487.1"/>
    </source>
</evidence>
<evidence type="ECO:0000259" key="8">
    <source>
        <dbReference type="Pfam" id="PF00345"/>
    </source>
</evidence>
<protein>
    <submittedName>
        <fullName evidence="10">Molecular chaperone</fullName>
    </submittedName>
</protein>
<gene>
    <name evidence="10" type="ORF">H6A60_03120</name>
</gene>
<dbReference type="InterPro" id="IPR050643">
    <property type="entry name" value="Periplasmic_pilus_chap"/>
</dbReference>
<feature type="signal peptide" evidence="7">
    <location>
        <begin position="1"/>
        <end position="25"/>
    </location>
</feature>
<dbReference type="Pfam" id="PF00345">
    <property type="entry name" value="PapD_N"/>
    <property type="match status" value="1"/>
</dbReference>
<dbReference type="EMBL" id="JACJJC010000003">
    <property type="protein sequence ID" value="MBM6703487.1"/>
    <property type="molecule type" value="Genomic_DNA"/>
</dbReference>
<proteinExistence type="inferred from homology"/>
<dbReference type="PANTHER" id="PTHR30251">
    <property type="entry name" value="PILUS ASSEMBLY CHAPERONE"/>
    <property type="match status" value="1"/>
</dbReference>
<evidence type="ECO:0000256" key="2">
    <source>
        <dbReference type="ARBA" id="ARBA00007399"/>
    </source>
</evidence>
<dbReference type="SUPFAM" id="SSF49354">
    <property type="entry name" value="PapD-like"/>
    <property type="match status" value="1"/>
</dbReference>
<dbReference type="InterPro" id="IPR036316">
    <property type="entry name" value="Pili_assmbl_chap_C_dom_sf"/>
</dbReference>
<evidence type="ECO:0000256" key="1">
    <source>
        <dbReference type="ARBA" id="ARBA00004418"/>
    </source>
</evidence>
<dbReference type="InterPro" id="IPR001829">
    <property type="entry name" value="Pili_assmbl_chaperone_bac"/>
</dbReference>
<keyword evidence="6" id="KW-0143">Chaperone</keyword>
<feature type="domain" description="Pili assembly chaperone N-terminal" evidence="8">
    <location>
        <begin position="33"/>
        <end position="168"/>
    </location>
</feature>
<dbReference type="InterPro" id="IPR008962">
    <property type="entry name" value="PapD-like_sf"/>
</dbReference>
<evidence type="ECO:0000256" key="3">
    <source>
        <dbReference type="ARBA" id="ARBA00022558"/>
    </source>
</evidence>
<feature type="chain" id="PRO_5047132210" evidence="7">
    <location>
        <begin position="26"/>
        <end position="284"/>
    </location>
</feature>
<dbReference type="InterPro" id="IPR013783">
    <property type="entry name" value="Ig-like_fold"/>
</dbReference>
<keyword evidence="4 7" id="KW-0732">Signal</keyword>
<comment type="caution">
    <text evidence="10">The sequence shown here is derived from an EMBL/GenBank/DDBJ whole genome shotgun (WGS) entry which is preliminary data.</text>
</comment>
<evidence type="ECO:0000256" key="6">
    <source>
        <dbReference type="ARBA" id="ARBA00023186"/>
    </source>
</evidence>
<dbReference type="Pfam" id="PF02753">
    <property type="entry name" value="PapD_C"/>
    <property type="match status" value="1"/>
</dbReference>
<keyword evidence="3" id="KW-1029">Fimbrium biogenesis</keyword>
<accession>A0ABS2DQ50</accession>
<dbReference type="PANTHER" id="PTHR30251:SF11">
    <property type="entry name" value="CHAPERONE PROTEIN FIMC-RELATED"/>
    <property type="match status" value="1"/>
</dbReference>
<sequence length="284" mass="31210">MHKLFFRTFAALALSLLATIGQTGAAKAPSAPITFSQTRVVFNEGAKSASIDVTNKSETPYMLATSVRLVSVDRQTTRNDRAFSAVPPVRLLMPGETLTVRIVKTGLASREGAGDDVSRAEDGNAVVESARLIRFKMVPAQEKNAHQKPVVRAVITTTLKLFYRPTMLVNDTGVREAAEALDAYCIVDDDGLAHLLVANPSGYWLTFGRFEWDGIAVPNDVRRQMVSPHEERLYEASEGCPKRVSFSLIDEYGFATETRTLNIARRADAVHAQRKDALGRGRKD</sequence>
<feature type="domain" description="Pili assembly chaperone C-terminal" evidence="9">
    <location>
        <begin position="197"/>
        <end position="254"/>
    </location>
</feature>
<dbReference type="InterPro" id="IPR016148">
    <property type="entry name" value="Pili_assmbl_chaperone_C"/>
</dbReference>
<evidence type="ECO:0000259" key="9">
    <source>
        <dbReference type="Pfam" id="PF02753"/>
    </source>
</evidence>
<dbReference type="Proteomes" id="UP000715095">
    <property type="component" value="Unassembled WGS sequence"/>
</dbReference>
<dbReference type="RefSeq" id="WP_205101950.1">
    <property type="nucleotide sequence ID" value="NZ_JACJJC010000003.1"/>
</dbReference>
<name>A0ABS2DQ50_9BURK</name>
<dbReference type="InterPro" id="IPR016147">
    <property type="entry name" value="Pili_assmbl_chaperone_N"/>
</dbReference>
<keyword evidence="11" id="KW-1185">Reference proteome</keyword>
<comment type="subcellular location">
    <subcellularLocation>
        <location evidence="1">Periplasm</location>
    </subcellularLocation>
</comment>
<reference evidence="10 11" key="1">
    <citation type="journal article" date="2021" name="Sci. Rep.">
        <title>The distribution of antibiotic resistance genes in chicken gut microbiota commensals.</title>
        <authorList>
            <person name="Juricova H."/>
            <person name="Matiasovicova J."/>
            <person name="Kubasova T."/>
            <person name="Cejkova D."/>
            <person name="Rychlik I."/>
        </authorList>
    </citation>
    <scope>NUCLEOTIDE SEQUENCE [LARGE SCALE GENOMIC DNA]</scope>
    <source>
        <strain evidence="10 11">An829</strain>
    </source>
</reference>
<dbReference type="Gene3D" id="2.60.40.10">
    <property type="entry name" value="Immunoglobulins"/>
    <property type="match status" value="2"/>
</dbReference>